<evidence type="ECO:0000313" key="1">
    <source>
        <dbReference type="EMBL" id="KAJ9663364.1"/>
    </source>
</evidence>
<gene>
    <name evidence="1" type="ORF">H2198_000881</name>
</gene>
<accession>A0ACC3AIK5</accession>
<organism evidence="1 2">
    <name type="scientific">Neophaeococcomyces mojaviensis</name>
    <dbReference type="NCBI Taxonomy" id="3383035"/>
    <lineage>
        <taxon>Eukaryota</taxon>
        <taxon>Fungi</taxon>
        <taxon>Dikarya</taxon>
        <taxon>Ascomycota</taxon>
        <taxon>Pezizomycotina</taxon>
        <taxon>Eurotiomycetes</taxon>
        <taxon>Chaetothyriomycetidae</taxon>
        <taxon>Chaetothyriales</taxon>
        <taxon>Chaetothyriales incertae sedis</taxon>
        <taxon>Neophaeococcomyces</taxon>
    </lineage>
</organism>
<evidence type="ECO:0000313" key="2">
    <source>
        <dbReference type="Proteomes" id="UP001172386"/>
    </source>
</evidence>
<protein>
    <submittedName>
        <fullName evidence="1">Uncharacterized protein</fullName>
    </submittedName>
</protein>
<proteinExistence type="predicted"/>
<keyword evidence="2" id="KW-1185">Reference proteome</keyword>
<dbReference type="Proteomes" id="UP001172386">
    <property type="component" value="Unassembled WGS sequence"/>
</dbReference>
<dbReference type="EMBL" id="JAPDRQ010000009">
    <property type="protein sequence ID" value="KAJ9663364.1"/>
    <property type="molecule type" value="Genomic_DNA"/>
</dbReference>
<comment type="caution">
    <text evidence="1">The sequence shown here is derived from an EMBL/GenBank/DDBJ whole genome shotgun (WGS) entry which is preliminary data.</text>
</comment>
<reference evidence="1" key="1">
    <citation type="submission" date="2022-10" db="EMBL/GenBank/DDBJ databases">
        <title>Culturing micro-colonial fungi from biological soil crusts in the Mojave desert and describing Neophaeococcomyces mojavensis, and introducing the new genera and species Taxawa tesnikishii.</title>
        <authorList>
            <person name="Kurbessoian T."/>
            <person name="Stajich J.E."/>
        </authorList>
    </citation>
    <scope>NUCLEOTIDE SEQUENCE</scope>
    <source>
        <strain evidence="1">JES_112</strain>
    </source>
</reference>
<name>A0ACC3AIK5_9EURO</name>
<sequence>MIECTQVAPKRQSRTKQQRIHGQFHQSVHTTEARFAHLETQVEHLNALLIASPIRDDVQTQPQSPVAGLIDTPTTIATGEGQEVAALDSTNLPPLHHVRPLVEVFLIKFNSVLPLFCPQSLLHLVDEFYSVGSKRRNPVAWAAINVVLALTHRHALQGTTDSTASTNYLSRAQSVVSTVIEAETKLLNIQVLLGMVILLQSSPDQQPPLILIAITFRLAHKIGLHTRASSVDLEPVLARQRALVFWIAYIFDKDLSMRQKQPSVQRDDDIDHSLPLAEIDNFQSGFTGIHNGHITTADGAVTMNYFLARIQLAVIEGGVYDYLYSTRSQKRTPGDRAKALDSLAHALEQWKASVPPEFSAATAPQTVPPDLLPFISFLHSTSFMCAALINQAHAWNIKWVSSLQSNARLGTAPSVPPVWDLLVDEARSLVTLIQALPPSDSSNFCFLLPSHRAPSLHATVADLSLFHEDVDTKTSRIKGG</sequence>